<keyword evidence="2" id="KW-1185">Reference proteome</keyword>
<organism evidence="1 2">
    <name type="scientific">Arthrobacter phage Atraxa</name>
    <dbReference type="NCBI Taxonomy" id="2419947"/>
    <lineage>
        <taxon>Viruses</taxon>
        <taxon>Duplodnaviria</taxon>
        <taxon>Heunggongvirae</taxon>
        <taxon>Uroviricota</taxon>
        <taxon>Caudoviricetes</taxon>
        <taxon>Atraxavirus</taxon>
        <taxon>Atraxavirus atraxa</taxon>
    </lineage>
</organism>
<reference evidence="1 2" key="1">
    <citation type="submission" date="2018-09" db="EMBL/GenBank/DDBJ databases">
        <authorList>
            <person name="Fryberger R.B."/>
            <person name="Stoner T.H."/>
            <person name="Garlena R.A."/>
            <person name="Russell D.A."/>
            <person name="Pope W.H."/>
            <person name="Jacobs-Sera D."/>
            <person name="Hatfull G.F."/>
        </authorList>
    </citation>
    <scope>NUCLEOTIDE SEQUENCE [LARGE SCALE GENOMIC DNA]</scope>
</reference>
<name>A0A3G2KD84_9CAUD</name>
<dbReference type="EMBL" id="MH834597">
    <property type="protein sequence ID" value="AYN56958.1"/>
    <property type="molecule type" value="Genomic_DNA"/>
</dbReference>
<gene>
    <name evidence="1" type="primary">2</name>
    <name evidence="1" type="ORF">PBI_ATRAXA_2</name>
</gene>
<sequence>MQQTRFTNNDWPQLSVEPDGLGQWLVLSGGVGLGSFPDKRSAFNFARGRAVARASCSGGVPARVLVVGA</sequence>
<accession>A0A3G2KD84</accession>
<evidence type="ECO:0000313" key="2">
    <source>
        <dbReference type="Proteomes" id="UP000276426"/>
    </source>
</evidence>
<dbReference type="RefSeq" id="YP_010649386.1">
    <property type="nucleotide sequence ID" value="NC_070767.1"/>
</dbReference>
<dbReference type="GeneID" id="77924937"/>
<dbReference type="KEGG" id="vg:77924937"/>
<protein>
    <submittedName>
        <fullName evidence="1">Uncharacterized protein</fullName>
    </submittedName>
</protein>
<proteinExistence type="predicted"/>
<dbReference type="Proteomes" id="UP000276426">
    <property type="component" value="Segment"/>
</dbReference>
<evidence type="ECO:0000313" key="1">
    <source>
        <dbReference type="EMBL" id="AYN56958.1"/>
    </source>
</evidence>